<dbReference type="RefSeq" id="WP_206291104.1">
    <property type="nucleotide sequence ID" value="NZ_CP063458.1"/>
</dbReference>
<dbReference type="InterPro" id="IPR015943">
    <property type="entry name" value="WD40/YVTN_repeat-like_dom_sf"/>
</dbReference>
<sequence>MARYRALLIVGFASLIGTVPCPAADQPIPVAKLDRTSTVDFEKELLPILNNSCLACHNKTKPKAGLVMETPADILKGGDSGPAVVPGKPAESMLLKSAAHSDKDIEAMPPPGNKVKAPNLTSEQLGLMALWISQGAKGEVKGAGPIAWRQVAPSIQPILAVAVTPDGRLAAAGRGVGIDLYDLKAGKLIGRIADPALKSDATRPAAHRDLVQSLAFTADGKLLASGSYREVKLWKPAKDSEATDWALDKTIGTGDGQSPLADRVLALDFSPDDKTLAIAGGAPTRGGQLSLYSIADGKIEKSLDELHSDTIQAICFSADGKQIVTGSADKFVRLIDLPGGKVARSFEGHTHHVLGVAISKDGKTIVSSGADNAIRFWDVASGDRKKTSPTFDKEATSIHRAGDDFVACTGDARVETFKSDGSKSKTLSGATEFMHAVAASADGKLIVAGGQDGVLRVWTADGKSVGTFQ</sequence>
<evidence type="ECO:0000259" key="5">
    <source>
        <dbReference type="Pfam" id="PF07635"/>
    </source>
</evidence>
<dbReference type="SUPFAM" id="SSF50978">
    <property type="entry name" value="WD40 repeat-like"/>
    <property type="match status" value="1"/>
</dbReference>
<dbReference type="Pfam" id="PF07635">
    <property type="entry name" value="PSCyt1"/>
    <property type="match status" value="1"/>
</dbReference>
<feature type="domain" description="Cytochrome C Planctomycete-type" evidence="5">
    <location>
        <begin position="53"/>
        <end position="112"/>
    </location>
</feature>
<evidence type="ECO:0000313" key="6">
    <source>
        <dbReference type="EMBL" id="QOV88134.1"/>
    </source>
</evidence>
<name>A0A7M2WS77_9BACT</name>
<accession>A0A7M2WS77</accession>
<dbReference type="AlphaFoldDB" id="A0A7M2WS77"/>
<dbReference type="Pfam" id="PF00400">
    <property type="entry name" value="WD40"/>
    <property type="match status" value="4"/>
</dbReference>
<feature type="repeat" description="WD" evidence="3">
    <location>
        <begin position="304"/>
        <end position="345"/>
    </location>
</feature>
<keyword evidence="1 3" id="KW-0853">WD repeat</keyword>
<dbReference type="SMART" id="SM00320">
    <property type="entry name" value="WD40"/>
    <property type="match status" value="5"/>
</dbReference>
<keyword evidence="7" id="KW-1185">Reference proteome</keyword>
<dbReference type="PROSITE" id="PS50082">
    <property type="entry name" value="WD_REPEATS_2"/>
    <property type="match status" value="3"/>
</dbReference>
<feature type="repeat" description="WD" evidence="3">
    <location>
        <begin position="346"/>
        <end position="387"/>
    </location>
</feature>
<evidence type="ECO:0000256" key="3">
    <source>
        <dbReference type="PROSITE-ProRule" id="PRU00221"/>
    </source>
</evidence>
<dbReference type="InterPro" id="IPR011429">
    <property type="entry name" value="Cyt_c_Planctomycete-type"/>
</dbReference>
<dbReference type="CDD" id="cd00200">
    <property type="entry name" value="WD40"/>
    <property type="match status" value="1"/>
</dbReference>
<feature type="signal peptide" evidence="4">
    <location>
        <begin position="1"/>
        <end position="23"/>
    </location>
</feature>
<evidence type="ECO:0000313" key="7">
    <source>
        <dbReference type="Proteomes" id="UP000593765"/>
    </source>
</evidence>
<dbReference type="InterPro" id="IPR036322">
    <property type="entry name" value="WD40_repeat_dom_sf"/>
</dbReference>
<dbReference type="PROSITE" id="PS50294">
    <property type="entry name" value="WD_REPEATS_REGION"/>
    <property type="match status" value="2"/>
</dbReference>
<dbReference type="PROSITE" id="PS00678">
    <property type="entry name" value="WD_REPEATS_1"/>
    <property type="match status" value="1"/>
</dbReference>
<feature type="repeat" description="WD" evidence="3">
    <location>
        <begin position="427"/>
        <end position="458"/>
    </location>
</feature>
<dbReference type="PANTHER" id="PTHR19848">
    <property type="entry name" value="WD40 REPEAT PROTEIN"/>
    <property type="match status" value="1"/>
</dbReference>
<feature type="chain" id="PRO_5034010282" evidence="4">
    <location>
        <begin position="24"/>
        <end position="469"/>
    </location>
</feature>
<dbReference type="PANTHER" id="PTHR19848:SF8">
    <property type="entry name" value="F-BOX AND WD REPEAT DOMAIN CONTAINING 7"/>
    <property type="match status" value="1"/>
</dbReference>
<proteinExistence type="predicted"/>
<keyword evidence="2" id="KW-0677">Repeat</keyword>
<keyword evidence="4" id="KW-0732">Signal</keyword>
<protein>
    <submittedName>
        <fullName evidence="6">NB-ARC domain protein</fullName>
    </submittedName>
</protein>
<gene>
    <name evidence="6" type="ORF">IPV69_17965</name>
</gene>
<dbReference type="InterPro" id="IPR001680">
    <property type="entry name" value="WD40_rpt"/>
</dbReference>
<dbReference type="KEGG" id="hbs:IPV69_17965"/>
<evidence type="ECO:0000256" key="2">
    <source>
        <dbReference type="ARBA" id="ARBA00022737"/>
    </source>
</evidence>
<dbReference type="Gene3D" id="2.130.10.10">
    <property type="entry name" value="YVTN repeat-like/Quinoprotein amine dehydrogenase"/>
    <property type="match status" value="3"/>
</dbReference>
<evidence type="ECO:0000256" key="4">
    <source>
        <dbReference type="SAM" id="SignalP"/>
    </source>
</evidence>
<evidence type="ECO:0000256" key="1">
    <source>
        <dbReference type="ARBA" id="ARBA00022574"/>
    </source>
</evidence>
<dbReference type="EMBL" id="CP063458">
    <property type="protein sequence ID" value="QOV88134.1"/>
    <property type="molecule type" value="Genomic_DNA"/>
</dbReference>
<dbReference type="Proteomes" id="UP000593765">
    <property type="component" value="Chromosome"/>
</dbReference>
<organism evidence="6 7">
    <name type="scientific">Humisphaera borealis</name>
    <dbReference type="NCBI Taxonomy" id="2807512"/>
    <lineage>
        <taxon>Bacteria</taxon>
        <taxon>Pseudomonadati</taxon>
        <taxon>Planctomycetota</taxon>
        <taxon>Phycisphaerae</taxon>
        <taxon>Tepidisphaerales</taxon>
        <taxon>Tepidisphaeraceae</taxon>
        <taxon>Humisphaera</taxon>
    </lineage>
</organism>
<dbReference type="InterPro" id="IPR019775">
    <property type="entry name" value="WD40_repeat_CS"/>
</dbReference>
<reference evidence="6 7" key="1">
    <citation type="submission" date="2020-10" db="EMBL/GenBank/DDBJ databases">
        <title>Wide distribution of Phycisphaera-like planctomycetes from WD2101 soil group in peatlands and genome analysis of the first cultivated representative.</title>
        <authorList>
            <person name="Dedysh S.N."/>
            <person name="Beletsky A.V."/>
            <person name="Ivanova A."/>
            <person name="Kulichevskaya I.S."/>
            <person name="Suzina N.E."/>
            <person name="Philippov D.A."/>
            <person name="Rakitin A.L."/>
            <person name="Mardanov A.V."/>
            <person name="Ravin N.V."/>
        </authorList>
    </citation>
    <scope>NUCLEOTIDE SEQUENCE [LARGE SCALE GENOMIC DNA]</scope>
    <source>
        <strain evidence="6 7">M1803</strain>
    </source>
</reference>